<sequence length="77" mass="8593">MTSMKMYPGHLQWCFHRRGSTSILDDVEVTPSTLVLNLVSSALSTLNLYNFSTPVLHDPWNSPSAHIAPPSYDPVHI</sequence>
<accession>A0A8H5FZ15</accession>
<organism evidence="1 2">
    <name type="scientific">Tetrapyrgos nigripes</name>
    <dbReference type="NCBI Taxonomy" id="182062"/>
    <lineage>
        <taxon>Eukaryota</taxon>
        <taxon>Fungi</taxon>
        <taxon>Dikarya</taxon>
        <taxon>Basidiomycota</taxon>
        <taxon>Agaricomycotina</taxon>
        <taxon>Agaricomycetes</taxon>
        <taxon>Agaricomycetidae</taxon>
        <taxon>Agaricales</taxon>
        <taxon>Marasmiineae</taxon>
        <taxon>Marasmiaceae</taxon>
        <taxon>Tetrapyrgos</taxon>
    </lineage>
</organism>
<dbReference type="AlphaFoldDB" id="A0A8H5FZ15"/>
<reference evidence="1 2" key="1">
    <citation type="journal article" date="2020" name="ISME J.">
        <title>Uncovering the hidden diversity of litter-decomposition mechanisms in mushroom-forming fungi.</title>
        <authorList>
            <person name="Floudas D."/>
            <person name="Bentzer J."/>
            <person name="Ahren D."/>
            <person name="Johansson T."/>
            <person name="Persson P."/>
            <person name="Tunlid A."/>
        </authorList>
    </citation>
    <scope>NUCLEOTIDE SEQUENCE [LARGE SCALE GENOMIC DNA]</scope>
    <source>
        <strain evidence="1 2">CBS 291.85</strain>
    </source>
</reference>
<name>A0A8H5FZ15_9AGAR</name>
<keyword evidence="2" id="KW-1185">Reference proteome</keyword>
<proteinExistence type="predicted"/>
<evidence type="ECO:0000313" key="2">
    <source>
        <dbReference type="Proteomes" id="UP000559256"/>
    </source>
</evidence>
<evidence type="ECO:0000313" key="1">
    <source>
        <dbReference type="EMBL" id="KAF5354476.1"/>
    </source>
</evidence>
<protein>
    <submittedName>
        <fullName evidence="1">Uncharacterized protein</fullName>
    </submittedName>
</protein>
<dbReference type="EMBL" id="JAACJM010000059">
    <property type="protein sequence ID" value="KAF5354476.1"/>
    <property type="molecule type" value="Genomic_DNA"/>
</dbReference>
<dbReference type="Proteomes" id="UP000559256">
    <property type="component" value="Unassembled WGS sequence"/>
</dbReference>
<comment type="caution">
    <text evidence="1">The sequence shown here is derived from an EMBL/GenBank/DDBJ whole genome shotgun (WGS) entry which is preliminary data.</text>
</comment>
<gene>
    <name evidence="1" type="ORF">D9758_012388</name>
</gene>